<dbReference type="EMBL" id="BGPR01000018">
    <property type="protein sequence ID" value="GBL79488.1"/>
    <property type="molecule type" value="Genomic_DNA"/>
</dbReference>
<dbReference type="AlphaFoldDB" id="A0A4Y2AI81"/>
<evidence type="ECO:0000313" key="3">
    <source>
        <dbReference type="Proteomes" id="UP000499080"/>
    </source>
</evidence>
<comment type="caution">
    <text evidence="2">The sequence shown here is derived from an EMBL/GenBank/DDBJ whole genome shotgun (WGS) entry which is preliminary data.</text>
</comment>
<name>A0A4Y2AI81_ARAVE</name>
<keyword evidence="1" id="KW-0732">Signal</keyword>
<proteinExistence type="predicted"/>
<gene>
    <name evidence="2" type="ORF">AVEN_92644_1</name>
</gene>
<reference evidence="2 3" key="1">
    <citation type="journal article" date="2019" name="Sci. Rep.">
        <title>Orb-weaving spider Araneus ventricosus genome elucidates the spidroin gene catalogue.</title>
        <authorList>
            <person name="Kono N."/>
            <person name="Nakamura H."/>
            <person name="Ohtoshi R."/>
            <person name="Moran D.A.P."/>
            <person name="Shinohara A."/>
            <person name="Yoshida Y."/>
            <person name="Fujiwara M."/>
            <person name="Mori M."/>
            <person name="Tomita M."/>
            <person name="Arakawa K."/>
        </authorList>
    </citation>
    <scope>NUCLEOTIDE SEQUENCE [LARGE SCALE GENOMIC DNA]</scope>
</reference>
<keyword evidence="3" id="KW-1185">Reference proteome</keyword>
<evidence type="ECO:0000313" key="2">
    <source>
        <dbReference type="EMBL" id="GBL79488.1"/>
    </source>
</evidence>
<feature type="signal peptide" evidence="1">
    <location>
        <begin position="1"/>
        <end position="18"/>
    </location>
</feature>
<accession>A0A4Y2AI81</accession>
<evidence type="ECO:0000256" key="1">
    <source>
        <dbReference type="SAM" id="SignalP"/>
    </source>
</evidence>
<feature type="chain" id="PRO_5021491949" evidence="1">
    <location>
        <begin position="19"/>
        <end position="456"/>
    </location>
</feature>
<dbReference type="OrthoDB" id="10045779at2759"/>
<protein>
    <submittedName>
        <fullName evidence="2">Uncharacterized protein</fullName>
    </submittedName>
</protein>
<dbReference type="Proteomes" id="UP000499080">
    <property type="component" value="Unassembled WGS sequence"/>
</dbReference>
<sequence length="456" mass="51736">MIFPLYFVFIYASTQAHASTFDKCIYDQEGEITRHFYVDEYDLPIRIEVSSRTSHQLVSHILRILLNEVVGYPHVYLFNHDEAAGDATRTLQKISSCYAPGNCSAVDVYGPEIMINVEVWLVPGFNLEGWISTGQVDVLGPLGPVGRSGWYIPAYIVKYFWESNNTVIDHWRAFTLPEVVKHFELSEDELNELMGGKRYCFLKECGEDGIYRPKKCQQEGVQCATLLADFPASNIELLKNEITSLGLLVNIAWIGEQLKTVVEKRTTARKYTLFFHRMPMALSSIETFSHVSFPNCEDSDYTSCDFEINQLEKLNIPHLSNLNNSYLSHLSITFDDIPITVSARASLNLYKGSDEFLMVSDAEFVSELEAQQVIAARRITLKRDGQIIPTRHVILTFDTPVLPKKKLLPVISVVISDLTYQILFTASNVRDLDTLNQHAMDLLLSVPAVLNQDMKK</sequence>
<organism evidence="2 3">
    <name type="scientific">Araneus ventricosus</name>
    <name type="common">Orbweaver spider</name>
    <name type="synonym">Epeira ventricosa</name>
    <dbReference type="NCBI Taxonomy" id="182803"/>
    <lineage>
        <taxon>Eukaryota</taxon>
        <taxon>Metazoa</taxon>
        <taxon>Ecdysozoa</taxon>
        <taxon>Arthropoda</taxon>
        <taxon>Chelicerata</taxon>
        <taxon>Arachnida</taxon>
        <taxon>Araneae</taxon>
        <taxon>Araneomorphae</taxon>
        <taxon>Entelegynae</taxon>
        <taxon>Araneoidea</taxon>
        <taxon>Araneidae</taxon>
        <taxon>Araneus</taxon>
    </lineage>
</organism>